<dbReference type="Pfam" id="PF01797">
    <property type="entry name" value="Y1_Tnp"/>
    <property type="match status" value="1"/>
</dbReference>
<organism evidence="2 3">
    <name type="scientific">Tenacibaculum jejuense</name>
    <dbReference type="NCBI Taxonomy" id="584609"/>
    <lineage>
        <taxon>Bacteria</taxon>
        <taxon>Pseudomonadati</taxon>
        <taxon>Bacteroidota</taxon>
        <taxon>Flavobacteriia</taxon>
        <taxon>Flavobacteriales</taxon>
        <taxon>Flavobacteriaceae</taxon>
        <taxon>Tenacibaculum</taxon>
    </lineage>
</organism>
<dbReference type="InterPro" id="IPR002686">
    <property type="entry name" value="Transposase_17"/>
</dbReference>
<dbReference type="GO" id="GO:0043565">
    <property type="term" value="F:sequence-specific DNA binding"/>
    <property type="evidence" value="ECO:0007669"/>
    <property type="project" value="TreeGrafter"/>
</dbReference>
<evidence type="ECO:0000259" key="1">
    <source>
        <dbReference type="SMART" id="SM01321"/>
    </source>
</evidence>
<dbReference type="AlphaFoldDB" id="A0A238UEM2"/>
<dbReference type="SMART" id="SM01321">
    <property type="entry name" value="Y1_Tnp"/>
    <property type="match status" value="1"/>
</dbReference>
<evidence type="ECO:0000313" key="3">
    <source>
        <dbReference type="Proteomes" id="UP000215214"/>
    </source>
</evidence>
<dbReference type="SUPFAM" id="SSF143422">
    <property type="entry name" value="Transposase IS200-like"/>
    <property type="match status" value="1"/>
</dbReference>
<protein>
    <recommendedName>
        <fullName evidence="1">Transposase IS200-like domain-containing protein</fullName>
    </recommendedName>
</protein>
<dbReference type="Proteomes" id="UP000215214">
    <property type="component" value="Chromosome TJEJU"/>
</dbReference>
<proteinExistence type="predicted"/>
<dbReference type="KEGG" id="tje:TJEJU_4001"/>
<sequence>MVFCLVQFLYFSKAMSRKYKFHNGSGVYFVSFATVYWIDVFTRQIYFDVLVDSIKYCREHKGLELYCYCFMPNHVHFIFRSTNEQPMELLRDFKRYTSRKIIETIQDHPQESRKEWLLWMFKRAGNKQGNVNKYQFWQHHNKPIELWSTKVIQQKIDYIHNNPVESGLVVHPEDWKYSSARNFQEDDMVLGIDDIGFFN</sequence>
<dbReference type="EMBL" id="LT899436">
    <property type="protein sequence ID" value="SNR17629.1"/>
    <property type="molecule type" value="Genomic_DNA"/>
</dbReference>
<feature type="domain" description="Transposase IS200-like" evidence="1">
    <location>
        <begin position="23"/>
        <end position="162"/>
    </location>
</feature>
<reference evidence="2 3" key="1">
    <citation type="submission" date="2017-07" db="EMBL/GenBank/DDBJ databases">
        <authorList>
            <person name="Sun Z.S."/>
            <person name="Albrecht U."/>
            <person name="Echele G."/>
            <person name="Lee C.C."/>
        </authorList>
    </citation>
    <scope>NUCLEOTIDE SEQUENCE [LARGE SCALE GENOMIC DNA]</scope>
    <source>
        <strain evidence="3">type strain: KCTC 22618</strain>
    </source>
</reference>
<dbReference type="GO" id="GO:0004803">
    <property type="term" value="F:transposase activity"/>
    <property type="evidence" value="ECO:0007669"/>
    <property type="project" value="InterPro"/>
</dbReference>
<dbReference type="Gene3D" id="3.30.70.1290">
    <property type="entry name" value="Transposase IS200-like"/>
    <property type="match status" value="1"/>
</dbReference>
<dbReference type="InterPro" id="IPR036515">
    <property type="entry name" value="Transposase_17_sf"/>
</dbReference>
<dbReference type="PANTHER" id="PTHR36966">
    <property type="entry name" value="REP-ASSOCIATED TYROSINE TRANSPOSASE"/>
    <property type="match status" value="1"/>
</dbReference>
<evidence type="ECO:0000313" key="2">
    <source>
        <dbReference type="EMBL" id="SNR17629.1"/>
    </source>
</evidence>
<keyword evidence="3" id="KW-1185">Reference proteome</keyword>
<dbReference type="NCBIfam" id="NF047646">
    <property type="entry name" value="REP_Tyr_transpos"/>
    <property type="match status" value="1"/>
</dbReference>
<dbReference type="GO" id="GO:0006313">
    <property type="term" value="P:DNA transposition"/>
    <property type="evidence" value="ECO:0007669"/>
    <property type="project" value="InterPro"/>
</dbReference>
<name>A0A238UEM2_9FLAO</name>
<gene>
    <name evidence="2" type="ORF">TJEJU_4001</name>
</gene>
<dbReference type="PANTHER" id="PTHR36966:SF1">
    <property type="entry name" value="REP-ASSOCIATED TYROSINE TRANSPOSASE"/>
    <property type="match status" value="1"/>
</dbReference>
<accession>A0A238UEM2</accession>
<dbReference type="InterPro" id="IPR052715">
    <property type="entry name" value="RAYT_transposase"/>
</dbReference>